<organism evidence="1 2">
    <name type="scientific">Mucilaginibacter oryzae</name>
    <dbReference type="NCBI Taxonomy" id="468058"/>
    <lineage>
        <taxon>Bacteria</taxon>
        <taxon>Pseudomonadati</taxon>
        <taxon>Bacteroidota</taxon>
        <taxon>Sphingobacteriia</taxon>
        <taxon>Sphingobacteriales</taxon>
        <taxon>Sphingobacteriaceae</taxon>
        <taxon>Mucilaginibacter</taxon>
    </lineage>
</organism>
<dbReference type="RefSeq" id="WP_109610550.1">
    <property type="nucleotide sequence ID" value="NZ_QGHA01000017.1"/>
</dbReference>
<accession>A0A316GVM6</accession>
<keyword evidence="2" id="KW-1185">Reference proteome</keyword>
<reference evidence="1 2" key="1">
    <citation type="submission" date="2018-05" db="EMBL/GenBank/DDBJ databases">
        <title>Genomic Encyclopedia of Archaeal and Bacterial Type Strains, Phase II (KMG-II): from individual species to whole genera.</title>
        <authorList>
            <person name="Goeker M."/>
        </authorList>
    </citation>
    <scope>NUCLEOTIDE SEQUENCE [LARGE SCALE GENOMIC DNA]</scope>
    <source>
        <strain evidence="1 2">DSM 19975</strain>
    </source>
</reference>
<protein>
    <submittedName>
        <fullName evidence="1">Uncharacterized protein</fullName>
    </submittedName>
</protein>
<gene>
    <name evidence="1" type="ORF">LX99_04813</name>
</gene>
<dbReference type="Proteomes" id="UP000245678">
    <property type="component" value="Unassembled WGS sequence"/>
</dbReference>
<evidence type="ECO:0000313" key="2">
    <source>
        <dbReference type="Proteomes" id="UP000245678"/>
    </source>
</evidence>
<proteinExistence type="predicted"/>
<sequence length="122" mass="14144">MILLFPLVPALCHAQKVYQSDWQHFWNLRDRLSATTETAKQRLLVNRLYIVVASEGLQAFMRNKDGLDRKWLGLLKSDPGFWDSLQRERTVIDSAGEQLEAQIGHFRELYPELKPGNRTSFG</sequence>
<comment type="caution">
    <text evidence="1">The sequence shown here is derived from an EMBL/GenBank/DDBJ whole genome shotgun (WGS) entry which is preliminary data.</text>
</comment>
<evidence type="ECO:0000313" key="1">
    <source>
        <dbReference type="EMBL" id="PWK68289.1"/>
    </source>
</evidence>
<dbReference type="EMBL" id="QGHA01000017">
    <property type="protein sequence ID" value="PWK68289.1"/>
    <property type="molecule type" value="Genomic_DNA"/>
</dbReference>
<dbReference type="AlphaFoldDB" id="A0A316GVM6"/>
<name>A0A316GVM6_9SPHI</name>